<dbReference type="InterPro" id="IPR011009">
    <property type="entry name" value="Kinase-like_dom_sf"/>
</dbReference>
<evidence type="ECO:0000256" key="1">
    <source>
        <dbReference type="ARBA" id="ARBA00022734"/>
    </source>
</evidence>
<dbReference type="SUPFAM" id="SSF56112">
    <property type="entry name" value="Protein kinase-like (PK-like)"/>
    <property type="match status" value="1"/>
</dbReference>
<keyword evidence="1" id="KW-0430">Lectin</keyword>
<feature type="compositionally biased region" description="Polar residues" evidence="2">
    <location>
        <begin position="908"/>
        <end position="921"/>
    </location>
</feature>
<keyword evidence="4" id="KW-1185">Reference proteome</keyword>
<feature type="region of interest" description="Disordered" evidence="2">
    <location>
        <begin position="898"/>
        <end position="932"/>
    </location>
</feature>
<dbReference type="RefSeq" id="XP_015660056.1">
    <property type="nucleotide sequence ID" value="XM_015801436.1"/>
</dbReference>
<dbReference type="PANTHER" id="PTHR33589:SF3">
    <property type="entry name" value="ZYMOGEN GRANULE MEMBRANE PROTEIN 16-LIKE"/>
    <property type="match status" value="1"/>
</dbReference>
<organism evidence="3 4">
    <name type="scientific">Leptomonas pyrrhocoris</name>
    <name type="common">Firebug parasite</name>
    <dbReference type="NCBI Taxonomy" id="157538"/>
    <lineage>
        <taxon>Eukaryota</taxon>
        <taxon>Discoba</taxon>
        <taxon>Euglenozoa</taxon>
        <taxon>Kinetoplastea</taxon>
        <taxon>Metakinetoplastina</taxon>
        <taxon>Trypanosomatida</taxon>
        <taxon>Trypanosomatidae</taxon>
        <taxon>Leishmaniinae</taxon>
        <taxon>Leptomonas</taxon>
    </lineage>
</organism>
<protein>
    <recommendedName>
        <fullName evidence="5">Protein kinase domain-containing protein</fullName>
    </recommendedName>
</protein>
<evidence type="ECO:0000313" key="4">
    <source>
        <dbReference type="Proteomes" id="UP000037923"/>
    </source>
</evidence>
<sequence>MHAAVHDAPPVRSAPLLNSLETYFVAPFAPTLGDPTSNVMDLAHPPSNRTNTELSLPRSLLSSLAIGFDRPVEDAGPGLRRIVLPTPPPRSLLPCTAQRHRRRPHRTAVQASATAAASRTLRRQQQPQQQPTTSSRRHPGSEFSLEAWQPLYLCVDSSVSADASIPRKTTKVTSPHPVASTPLAAESRPSAKDGGTKGATKSAWRLRRCGVVVTGAPGAATDASPISGLLDRSRNPLDVLRQLGAATVNDAPLCSFLPILDLRLPSSRSSTGAHNANTETYSREAEAEAASAEQSYWHATRDSERRRRRSYQQRTNAVAVHLGDVEACTFRVEVAPGEASPVQAVVDAYHECAWDGMEFLLLPLTDEPDVSRNAAGPSHFAKDLAQQSAHDKEGVVLGGGQAASLSFNVESQIGLGVPGMPVSFLRSANDSFPIPGAGGEVSGQLPLLSSAAPTVARANVINDAPACGRTGEGLAGDAGATRSVVPCWKRFSTTAALYLTLGDAGCFDTAYFPFSAVQLCTWGDLVAQPHTRIEMMACHSATAMHTLQAARSTKATETVPVAVMFPTTRKGVVRHPFSLTTQPFNDAEVFQLFYLQLIFRAYFDIRFPALGFRLPGRAGWQLRSHFIAVRSSGNRGVAFEHPLQPNEWIRFPTHTRLLTLLCLKEAIVPLYATPAELQESAALPLFGAGDALPCLGALGHAVAQWAATVVVTSPASAMAALAILFDKMGTRYGCTRVELWNSCVDRLSSTGSKLSKAPLLFRCGVASVGSVLDRHGGTLARFFVPPEKRGLSVPFTGVPTDTTNVLQGDAHTVAELSTTLSTTSRQTHPLYMRREDSTTSTMLPTLNDVVLDLNALSAGQRSIGVTDLFSSTTGASSVVNQSRTNAFSSTYDVVHQSTLPTPTAEAATDTSKPPCTSSTATGDVAPGGTLGSSIHPVAVPSYAEEESNQKPVKLAPNTLLSSSEEALEAGESGASAVNKQAERAEEDTASAFVPVRTLSFVGSSSPFTGQESLVTRWRYYTQSGNCSIFDGTTAGIQLFEFLGRGGSGVVYRGTYGSRHLPVAVKVLIIPDGMSHEHYVRESLTDVAFYVLANQLNDYGISYNGRAHDFIVSSAAPAGLPAADAAEARRGGDPATTKLCYFVTDLMDGTIGRFLDSNDADFDPMYDQLANSALLEGELFQFLFHQLTFRTLFDWRVLDLMLNNQLRGDNIGYRYVGLPPERAVYLREHPEEAAALTLARQYYAGLLYAFQFSPEERVKYLRFPAISDEAPKGDATPLRFICMIDLGQGVQPNTTELVRRKYIGETVVESCMQDDGFGRFWPLDELYCRCVEVKGELSSKIVAWGSKVRINSQEDAFRVLQDLFLQYYPTYGVVAPTEEELRTYLCLSWTPSNVTDLKTEYVYREE</sequence>
<dbReference type="PANTHER" id="PTHR33589">
    <property type="entry name" value="OS11G0524900 PROTEIN"/>
    <property type="match status" value="1"/>
</dbReference>
<dbReference type="GO" id="GO:0030246">
    <property type="term" value="F:carbohydrate binding"/>
    <property type="evidence" value="ECO:0007669"/>
    <property type="project" value="UniProtKB-KW"/>
</dbReference>
<dbReference type="Proteomes" id="UP000037923">
    <property type="component" value="Unassembled WGS sequence"/>
</dbReference>
<feature type="region of interest" description="Disordered" evidence="2">
    <location>
        <begin position="166"/>
        <end position="201"/>
    </location>
</feature>
<name>A0A0M9G3Q5_LEPPY</name>
<feature type="region of interest" description="Disordered" evidence="2">
    <location>
        <begin position="267"/>
        <end position="310"/>
    </location>
</feature>
<reference evidence="3 4" key="1">
    <citation type="submission" date="2015-07" db="EMBL/GenBank/DDBJ databases">
        <title>High-quality genome of monoxenous trypanosomatid Leptomonas pyrrhocoris.</title>
        <authorList>
            <person name="Flegontov P."/>
            <person name="Butenko A."/>
            <person name="Firsov S."/>
            <person name="Vlcek C."/>
            <person name="Logacheva M.D."/>
            <person name="Field M."/>
            <person name="Filatov D."/>
            <person name="Flegontova O."/>
            <person name="Gerasimov E."/>
            <person name="Jackson A.P."/>
            <person name="Kelly S."/>
            <person name="Opperdoes F."/>
            <person name="O'Reilly A."/>
            <person name="Votypka J."/>
            <person name="Yurchenko V."/>
            <person name="Lukes J."/>
        </authorList>
    </citation>
    <scope>NUCLEOTIDE SEQUENCE [LARGE SCALE GENOMIC DNA]</scope>
    <source>
        <strain evidence="3">H10</strain>
    </source>
</reference>
<evidence type="ECO:0000256" key="2">
    <source>
        <dbReference type="SAM" id="MobiDB-lite"/>
    </source>
</evidence>
<dbReference type="VEuPathDB" id="TriTrypDB:LpyrH10_06_3160"/>
<comment type="caution">
    <text evidence="3">The sequence shown here is derived from an EMBL/GenBank/DDBJ whole genome shotgun (WGS) entry which is preliminary data.</text>
</comment>
<feature type="region of interest" description="Disordered" evidence="2">
    <location>
        <begin position="79"/>
        <end position="141"/>
    </location>
</feature>
<feature type="compositionally biased region" description="Polar residues" evidence="2">
    <location>
        <begin position="267"/>
        <end position="280"/>
    </location>
</feature>
<evidence type="ECO:0000313" key="3">
    <source>
        <dbReference type="EMBL" id="KPA81617.1"/>
    </source>
</evidence>
<dbReference type="OMA" id="NIGYRYV"/>
<accession>A0A0M9G3Q5</accession>
<feature type="compositionally biased region" description="Low complexity" evidence="2">
    <location>
        <begin position="107"/>
        <end position="134"/>
    </location>
</feature>
<proteinExistence type="predicted"/>
<evidence type="ECO:0008006" key="5">
    <source>
        <dbReference type="Google" id="ProtNLM"/>
    </source>
</evidence>
<dbReference type="InterPro" id="IPR052321">
    <property type="entry name" value="PolyBind_ProtTraffic"/>
</dbReference>
<dbReference type="GeneID" id="26904237"/>
<dbReference type="OrthoDB" id="243443at2759"/>
<gene>
    <name evidence="3" type="ORF">ABB37_03946</name>
</gene>
<dbReference type="EMBL" id="LGTL01000006">
    <property type="protein sequence ID" value="KPA81617.1"/>
    <property type="molecule type" value="Genomic_DNA"/>
</dbReference>